<dbReference type="AlphaFoldDB" id="A0A7G9B3Q6"/>
<name>A0A7G9B3Q6_9FIRM</name>
<protein>
    <submittedName>
        <fullName evidence="1">Uncharacterized protein</fullName>
    </submittedName>
</protein>
<reference evidence="1 2" key="1">
    <citation type="submission" date="2020-08" db="EMBL/GenBank/DDBJ databases">
        <authorList>
            <person name="Liu C."/>
            <person name="Sun Q."/>
        </authorList>
    </citation>
    <scope>NUCLEOTIDE SEQUENCE [LARGE SCALE GENOMIC DNA]</scope>
    <source>
        <strain evidence="1 2">NSJ-62</strain>
    </source>
</reference>
<proteinExistence type="predicted"/>
<gene>
    <name evidence="1" type="ORF">H8790_12215</name>
</gene>
<keyword evidence="2" id="KW-1185">Reference proteome</keyword>
<dbReference type="EMBL" id="CP060490">
    <property type="protein sequence ID" value="QNL44187.1"/>
    <property type="molecule type" value="Genomic_DNA"/>
</dbReference>
<accession>A0A7G9B3Q6</accession>
<dbReference type="RefSeq" id="WP_187332788.1">
    <property type="nucleotide sequence ID" value="NZ_CP060490.1"/>
</dbReference>
<evidence type="ECO:0000313" key="2">
    <source>
        <dbReference type="Proteomes" id="UP000515960"/>
    </source>
</evidence>
<organism evidence="1 2">
    <name type="scientific">Oscillibacter hominis</name>
    <dbReference type="NCBI Taxonomy" id="2763056"/>
    <lineage>
        <taxon>Bacteria</taxon>
        <taxon>Bacillati</taxon>
        <taxon>Bacillota</taxon>
        <taxon>Clostridia</taxon>
        <taxon>Eubacteriales</taxon>
        <taxon>Oscillospiraceae</taxon>
        <taxon>Oscillibacter</taxon>
    </lineage>
</organism>
<dbReference type="Proteomes" id="UP000515960">
    <property type="component" value="Chromosome"/>
</dbReference>
<dbReference type="KEGG" id="ohi:H8790_12215"/>
<evidence type="ECO:0000313" key="1">
    <source>
        <dbReference type="EMBL" id="QNL44187.1"/>
    </source>
</evidence>
<sequence length="53" mass="6097">MDSYREQYYHLLHCMAKATSAMDKGDLIQAKELLIQAQQEAETQVLKELPEEG</sequence>